<dbReference type="EMBL" id="AP031322">
    <property type="protein sequence ID" value="BFH73025.1"/>
    <property type="molecule type" value="Genomic_DNA"/>
</dbReference>
<feature type="transmembrane region" description="Helical" evidence="5">
    <location>
        <begin position="164"/>
        <end position="182"/>
    </location>
</feature>
<dbReference type="GO" id="GO:0016020">
    <property type="term" value="C:membrane"/>
    <property type="evidence" value="ECO:0007669"/>
    <property type="project" value="UniProtKB-SubCell"/>
</dbReference>
<reference evidence="7" key="1">
    <citation type="submission" date="2024-03" db="EMBL/GenBank/DDBJ databases">
        <title>Complete genome sequence of Sulfurisphaera javensis strain KD-1.</title>
        <authorList>
            <person name="Sakai H."/>
            <person name="Nur N."/>
            <person name="Suwanto A."/>
            <person name="Kurosawa N."/>
        </authorList>
    </citation>
    <scope>NUCLEOTIDE SEQUENCE</scope>
    <source>
        <strain evidence="7">KD-1</strain>
    </source>
</reference>
<protein>
    <submittedName>
        <fullName evidence="7">ABC transporter permease</fullName>
    </submittedName>
</protein>
<proteinExistence type="predicted"/>
<dbReference type="GeneID" id="92353898"/>
<keyword evidence="4 5" id="KW-0472">Membrane</keyword>
<dbReference type="Pfam" id="PF01061">
    <property type="entry name" value="ABC2_membrane"/>
    <property type="match status" value="1"/>
</dbReference>
<dbReference type="GO" id="GO:0140359">
    <property type="term" value="F:ABC-type transporter activity"/>
    <property type="evidence" value="ECO:0007669"/>
    <property type="project" value="InterPro"/>
</dbReference>
<keyword evidence="2 5" id="KW-0812">Transmembrane</keyword>
<dbReference type="PROSITE" id="PS51012">
    <property type="entry name" value="ABC_TM2"/>
    <property type="match status" value="1"/>
</dbReference>
<dbReference type="InterPro" id="IPR013525">
    <property type="entry name" value="ABC2_TM"/>
</dbReference>
<evidence type="ECO:0000256" key="2">
    <source>
        <dbReference type="ARBA" id="ARBA00022692"/>
    </source>
</evidence>
<evidence type="ECO:0000256" key="3">
    <source>
        <dbReference type="ARBA" id="ARBA00022989"/>
    </source>
</evidence>
<evidence type="ECO:0000313" key="7">
    <source>
        <dbReference type="EMBL" id="BFH73025.1"/>
    </source>
</evidence>
<dbReference type="InterPro" id="IPR051784">
    <property type="entry name" value="Nod_factor_ABC_transporter"/>
</dbReference>
<dbReference type="KEGG" id="sjv:SJAV_09690"/>
<organism evidence="7">
    <name type="scientific">Sulfurisphaera javensis</name>
    <dbReference type="NCBI Taxonomy" id="2049879"/>
    <lineage>
        <taxon>Archaea</taxon>
        <taxon>Thermoproteota</taxon>
        <taxon>Thermoprotei</taxon>
        <taxon>Sulfolobales</taxon>
        <taxon>Sulfolobaceae</taxon>
        <taxon>Sulfurisphaera</taxon>
    </lineage>
</organism>
<evidence type="ECO:0000256" key="1">
    <source>
        <dbReference type="ARBA" id="ARBA00004141"/>
    </source>
</evidence>
<feature type="domain" description="ABC transmembrane type-2" evidence="6">
    <location>
        <begin position="12"/>
        <end position="237"/>
    </location>
</feature>
<evidence type="ECO:0000256" key="5">
    <source>
        <dbReference type="SAM" id="Phobius"/>
    </source>
</evidence>
<name>A0AAT9GQ10_9CREN</name>
<feature type="transmembrane region" description="Helical" evidence="5">
    <location>
        <begin position="20"/>
        <end position="41"/>
    </location>
</feature>
<dbReference type="AlphaFoldDB" id="A0AAT9GQ10"/>
<dbReference type="InterPro" id="IPR047817">
    <property type="entry name" value="ABC2_TM_bact-type"/>
</dbReference>
<feature type="transmembrane region" description="Helical" evidence="5">
    <location>
        <begin position="126"/>
        <end position="152"/>
    </location>
</feature>
<feature type="transmembrane region" description="Helical" evidence="5">
    <location>
        <begin position="202"/>
        <end position="229"/>
    </location>
</feature>
<sequence length="237" mass="26781">MLREFLDLIIMQFKVIKAYLPLMIFYAIFFPLAFMLAFGFISMRSYYPYILSGTITFYMSIGIFVTVSQSLGYERRSGRFSLMVSAGIPKELYALSIALGNGISTLIMIPIVIIIGYFLLHVIVKSILFLLISIITSIFTSSMLGITVGLGIKNFYAVNQYSQIIGFVLTFFAPVYYPITYIPIPFRYLTLLEPTTYMSQAIYNAFIGSSFSLLWSLGVIVYGIVLMIINSRVLKSI</sequence>
<evidence type="ECO:0000256" key="4">
    <source>
        <dbReference type="ARBA" id="ARBA00023136"/>
    </source>
</evidence>
<accession>A0AAT9GQ10</accession>
<dbReference type="RefSeq" id="WP_369611204.1">
    <property type="nucleotide sequence ID" value="NZ_AP031322.1"/>
</dbReference>
<dbReference type="PANTHER" id="PTHR43229">
    <property type="entry name" value="NODULATION PROTEIN J"/>
    <property type="match status" value="1"/>
</dbReference>
<dbReference type="PANTHER" id="PTHR43229:SF2">
    <property type="entry name" value="NODULATION PROTEIN J"/>
    <property type="match status" value="1"/>
</dbReference>
<gene>
    <name evidence="7" type="ORF">SJAV_09690</name>
</gene>
<feature type="transmembrane region" description="Helical" evidence="5">
    <location>
        <begin position="47"/>
        <end position="71"/>
    </location>
</feature>
<feature type="transmembrane region" description="Helical" evidence="5">
    <location>
        <begin position="92"/>
        <end position="120"/>
    </location>
</feature>
<keyword evidence="3 5" id="KW-1133">Transmembrane helix</keyword>
<comment type="subcellular location">
    <subcellularLocation>
        <location evidence="1">Membrane</location>
        <topology evidence="1">Multi-pass membrane protein</topology>
    </subcellularLocation>
</comment>
<evidence type="ECO:0000259" key="6">
    <source>
        <dbReference type="PROSITE" id="PS51012"/>
    </source>
</evidence>